<evidence type="ECO:0008006" key="3">
    <source>
        <dbReference type="Google" id="ProtNLM"/>
    </source>
</evidence>
<dbReference type="PANTHER" id="PTHR10000">
    <property type="entry name" value="PHOSPHOSERINE PHOSPHATASE"/>
    <property type="match status" value="1"/>
</dbReference>
<organism evidence="1 2">
    <name type="scientific">Lachnospira pectinoschiza</name>
    <dbReference type="NCBI Taxonomy" id="28052"/>
    <lineage>
        <taxon>Bacteria</taxon>
        <taxon>Bacillati</taxon>
        <taxon>Bacillota</taxon>
        <taxon>Clostridia</taxon>
        <taxon>Lachnospirales</taxon>
        <taxon>Lachnospiraceae</taxon>
        <taxon>Lachnospira</taxon>
    </lineage>
</organism>
<dbReference type="AlphaFoldDB" id="A0A1G9W2I9"/>
<protein>
    <recommendedName>
        <fullName evidence="3">Sugar phosphatase SupH</fullName>
    </recommendedName>
</protein>
<dbReference type="EMBL" id="FNHZ01000002">
    <property type="protein sequence ID" value="SDM78285.1"/>
    <property type="molecule type" value="Genomic_DNA"/>
</dbReference>
<dbReference type="PROSITE" id="PS01228">
    <property type="entry name" value="COF_1"/>
    <property type="match status" value="1"/>
</dbReference>
<dbReference type="SFLD" id="SFLDS00003">
    <property type="entry name" value="Haloacid_Dehalogenase"/>
    <property type="match status" value="1"/>
</dbReference>
<reference evidence="2" key="1">
    <citation type="submission" date="2016-10" db="EMBL/GenBank/DDBJ databases">
        <authorList>
            <person name="Varghese N."/>
            <person name="Submissions S."/>
        </authorList>
    </citation>
    <scope>NUCLEOTIDE SEQUENCE [LARGE SCALE GENOMIC DNA]</scope>
    <source>
        <strain evidence="2">M83</strain>
    </source>
</reference>
<evidence type="ECO:0000313" key="1">
    <source>
        <dbReference type="EMBL" id="SDM78285.1"/>
    </source>
</evidence>
<dbReference type="RefSeq" id="WP_034245353.1">
    <property type="nucleotide sequence ID" value="NZ_FNHZ01000002.1"/>
</dbReference>
<dbReference type="GO" id="GO:0016791">
    <property type="term" value="F:phosphatase activity"/>
    <property type="evidence" value="ECO:0007669"/>
    <property type="project" value="TreeGrafter"/>
</dbReference>
<dbReference type="SUPFAM" id="SSF56784">
    <property type="entry name" value="HAD-like"/>
    <property type="match status" value="1"/>
</dbReference>
<accession>A0A1G9W2I9</accession>
<sequence length="261" mass="29538">MIRFIASDLDGTLLLNGAQSVDEETLRAIAKLLKSGIHFAAASGRQITSLKRLFEPVSKDLVYIAENGALVAYKDKVIAKTAMERDLALEIIDDVYNRANCEVLVSGQKTAYIKPKTKEYHHRMTEVVNYHTTLVEDFSEIKEDILKVAVCDLSGISNSRDYFFDRWQGKASIAVSGDLYLDFMETSVSKGKAINQIKEYFKLQSNECMAFGDNYNDITMLDNVKYSYVMEKAVADVKKHGNYEAKRVVDTLRERFPQILS</sequence>
<dbReference type="Gene3D" id="3.40.50.1000">
    <property type="entry name" value="HAD superfamily/HAD-like"/>
    <property type="match status" value="1"/>
</dbReference>
<dbReference type="Gene3D" id="3.30.1240.10">
    <property type="match status" value="1"/>
</dbReference>
<dbReference type="OrthoDB" id="9814970at2"/>
<dbReference type="InterPro" id="IPR023214">
    <property type="entry name" value="HAD_sf"/>
</dbReference>
<dbReference type="Pfam" id="PF08282">
    <property type="entry name" value="Hydrolase_3"/>
    <property type="match status" value="1"/>
</dbReference>
<dbReference type="Proteomes" id="UP000187651">
    <property type="component" value="Unassembled WGS sequence"/>
</dbReference>
<dbReference type="InterPro" id="IPR000150">
    <property type="entry name" value="Cof"/>
</dbReference>
<dbReference type="InterPro" id="IPR006379">
    <property type="entry name" value="HAD-SF_hydro_IIB"/>
</dbReference>
<dbReference type="PROSITE" id="PS01229">
    <property type="entry name" value="COF_2"/>
    <property type="match status" value="1"/>
</dbReference>
<dbReference type="PANTHER" id="PTHR10000:SF8">
    <property type="entry name" value="HAD SUPERFAMILY HYDROLASE-LIKE, TYPE 3"/>
    <property type="match status" value="1"/>
</dbReference>
<gene>
    <name evidence="1" type="ORF">SAMN05216544_1155</name>
</gene>
<dbReference type="GO" id="GO:0005829">
    <property type="term" value="C:cytosol"/>
    <property type="evidence" value="ECO:0007669"/>
    <property type="project" value="TreeGrafter"/>
</dbReference>
<proteinExistence type="predicted"/>
<dbReference type="GO" id="GO:0000287">
    <property type="term" value="F:magnesium ion binding"/>
    <property type="evidence" value="ECO:0007669"/>
    <property type="project" value="TreeGrafter"/>
</dbReference>
<dbReference type="InterPro" id="IPR036412">
    <property type="entry name" value="HAD-like_sf"/>
</dbReference>
<evidence type="ECO:0000313" key="2">
    <source>
        <dbReference type="Proteomes" id="UP000187651"/>
    </source>
</evidence>
<dbReference type="NCBIfam" id="TIGR01484">
    <property type="entry name" value="HAD-SF-IIB"/>
    <property type="match status" value="1"/>
</dbReference>
<name>A0A1G9W2I9_9FIRM</name>
<dbReference type="NCBIfam" id="TIGR00099">
    <property type="entry name" value="Cof-subfamily"/>
    <property type="match status" value="1"/>
</dbReference>
<keyword evidence="2" id="KW-1185">Reference proteome</keyword>
<dbReference type="SFLD" id="SFLDG01140">
    <property type="entry name" value="C2.B:_Phosphomannomutase_and_P"/>
    <property type="match status" value="1"/>
</dbReference>